<dbReference type="KEGG" id="bbel:109476281"/>
<dbReference type="GO" id="GO:0035330">
    <property type="term" value="P:regulation of hippo signaling"/>
    <property type="evidence" value="ECO:0007669"/>
    <property type="project" value="TreeGrafter"/>
</dbReference>
<dbReference type="OrthoDB" id="333905at2759"/>
<gene>
    <name evidence="8" type="primary">LOC109476281</name>
</gene>
<dbReference type="CDD" id="cd00201">
    <property type="entry name" value="WW"/>
    <property type="match status" value="1"/>
</dbReference>
<dbReference type="GO" id="GO:0019900">
    <property type="term" value="F:kinase binding"/>
    <property type="evidence" value="ECO:0007669"/>
    <property type="project" value="TreeGrafter"/>
</dbReference>
<dbReference type="SUPFAM" id="SSF63491">
    <property type="entry name" value="BAG domain"/>
    <property type="match status" value="1"/>
</dbReference>
<evidence type="ECO:0000313" key="7">
    <source>
        <dbReference type="Proteomes" id="UP000515135"/>
    </source>
</evidence>
<feature type="compositionally biased region" description="Polar residues" evidence="4">
    <location>
        <begin position="182"/>
        <end position="193"/>
    </location>
</feature>
<dbReference type="InterPro" id="IPR003103">
    <property type="entry name" value="BAG_domain"/>
</dbReference>
<dbReference type="GO" id="GO:0051087">
    <property type="term" value="F:protein-folding chaperone binding"/>
    <property type="evidence" value="ECO:0007669"/>
    <property type="project" value="InterPro"/>
</dbReference>
<feature type="compositionally biased region" description="Polar residues" evidence="4">
    <location>
        <begin position="96"/>
        <end position="125"/>
    </location>
</feature>
<protein>
    <submittedName>
        <fullName evidence="8">BAG family molecular chaperone regulator 3-like</fullName>
    </submittedName>
</protein>
<dbReference type="PANTHER" id="PTHR14791">
    <property type="entry name" value="BOMB/KIRA PROTEINS"/>
    <property type="match status" value="1"/>
</dbReference>
<evidence type="ECO:0000259" key="6">
    <source>
        <dbReference type="PROSITE" id="PS51035"/>
    </source>
</evidence>
<dbReference type="PROSITE" id="PS50020">
    <property type="entry name" value="WW_DOMAIN_2"/>
    <property type="match status" value="1"/>
</dbReference>
<dbReference type="Pfam" id="PF02179">
    <property type="entry name" value="BAG"/>
    <property type="match status" value="1"/>
</dbReference>
<dbReference type="InterPro" id="IPR036533">
    <property type="entry name" value="BAG_dom_sf"/>
</dbReference>
<feature type="region of interest" description="Disordered" evidence="4">
    <location>
        <begin position="304"/>
        <end position="386"/>
    </location>
</feature>
<dbReference type="Gene3D" id="2.20.70.10">
    <property type="match status" value="1"/>
</dbReference>
<keyword evidence="7" id="KW-1185">Reference proteome</keyword>
<dbReference type="Proteomes" id="UP000515135">
    <property type="component" value="Unplaced"/>
</dbReference>
<name>A0A6P4ZNX1_BRABE</name>
<feature type="compositionally biased region" description="Polar residues" evidence="4">
    <location>
        <begin position="55"/>
        <end position="87"/>
    </location>
</feature>
<dbReference type="Pfam" id="PF00397">
    <property type="entry name" value="WW"/>
    <property type="match status" value="1"/>
</dbReference>
<sequence>MAQRLFNPQNLAMYAEEPPLPKGWEMRLDPQTGWPFFIDHNTRTTTWQDPRRQMPGQNRQTGHNQQQPPQSRQIPVQHESAPQQRYTVPQKENYHSARQTLPQNGQQSKGFTQIPVQHESSAQQPRTRHMDHVAEPSQRGPQPGVSPQQARRLYPPRGGSPKPASPQAQTVNSRVRDVPIQRVQTPPSGSPQQPRREKLETPPPQIQPQPEPAREQPPPEPEPAQPQPKPSSLEKIEKIMADVNQLYNEVQDFRGRKEDNLKEYLRLEEFLTKCLLQLDGVETEGIAEVRTARKQAVVKCQQALTDLDSKGKGEDAAPVENAETTDGRNGGGETEKDQNAPQGVPMETEQASDEKSTENKNRDAENGEKKEENEVKKEENADGKSQ</sequence>
<proteinExistence type="predicted"/>
<feature type="domain" description="BAG" evidence="6">
    <location>
        <begin position="232"/>
        <end position="311"/>
    </location>
</feature>
<dbReference type="PROSITE" id="PS51035">
    <property type="entry name" value="BAG"/>
    <property type="match status" value="1"/>
</dbReference>
<evidence type="ECO:0000256" key="4">
    <source>
        <dbReference type="SAM" id="MobiDB-lite"/>
    </source>
</evidence>
<dbReference type="SUPFAM" id="SSF51045">
    <property type="entry name" value="WW domain"/>
    <property type="match status" value="1"/>
</dbReference>
<dbReference type="GO" id="GO:0005737">
    <property type="term" value="C:cytoplasm"/>
    <property type="evidence" value="ECO:0007669"/>
    <property type="project" value="UniProtKB-SubCell"/>
</dbReference>
<dbReference type="PROSITE" id="PS01159">
    <property type="entry name" value="WW_DOMAIN_1"/>
    <property type="match status" value="1"/>
</dbReference>
<dbReference type="GO" id="GO:0016477">
    <property type="term" value="P:cell migration"/>
    <property type="evidence" value="ECO:0007669"/>
    <property type="project" value="TreeGrafter"/>
</dbReference>
<dbReference type="PANTHER" id="PTHR14791:SF29">
    <property type="entry name" value="PROTEIN KIBRA"/>
    <property type="match status" value="1"/>
</dbReference>
<dbReference type="RefSeq" id="XP_019632727.1">
    <property type="nucleotide sequence ID" value="XM_019777168.1"/>
</dbReference>
<evidence type="ECO:0000256" key="1">
    <source>
        <dbReference type="ARBA" id="ARBA00004496"/>
    </source>
</evidence>
<evidence type="ECO:0000259" key="5">
    <source>
        <dbReference type="PROSITE" id="PS50020"/>
    </source>
</evidence>
<dbReference type="InterPro" id="IPR051105">
    <property type="entry name" value="WWC/KIBRA_Hippo_Reg"/>
</dbReference>
<dbReference type="GO" id="GO:0046621">
    <property type="term" value="P:negative regulation of organ growth"/>
    <property type="evidence" value="ECO:0007669"/>
    <property type="project" value="TreeGrafter"/>
</dbReference>
<dbReference type="SMART" id="SM00264">
    <property type="entry name" value="BAG"/>
    <property type="match status" value="1"/>
</dbReference>
<dbReference type="GO" id="GO:0060090">
    <property type="term" value="F:molecular adaptor activity"/>
    <property type="evidence" value="ECO:0007669"/>
    <property type="project" value="TreeGrafter"/>
</dbReference>
<feature type="domain" description="WW" evidence="5">
    <location>
        <begin position="18"/>
        <end position="52"/>
    </location>
</feature>
<dbReference type="SMART" id="SM00456">
    <property type="entry name" value="WW"/>
    <property type="match status" value="1"/>
</dbReference>
<dbReference type="GO" id="GO:0006355">
    <property type="term" value="P:regulation of DNA-templated transcription"/>
    <property type="evidence" value="ECO:0007669"/>
    <property type="project" value="TreeGrafter"/>
</dbReference>
<keyword evidence="3" id="KW-0597">Phosphoprotein</keyword>
<feature type="region of interest" description="Disordered" evidence="4">
    <location>
        <begin position="35"/>
        <end position="234"/>
    </location>
</feature>
<dbReference type="InterPro" id="IPR036020">
    <property type="entry name" value="WW_dom_sf"/>
</dbReference>
<comment type="subcellular location">
    <subcellularLocation>
        <location evidence="1">Cytoplasm</location>
    </subcellularLocation>
</comment>
<dbReference type="InterPro" id="IPR001202">
    <property type="entry name" value="WW_dom"/>
</dbReference>
<evidence type="ECO:0000256" key="3">
    <source>
        <dbReference type="ARBA" id="ARBA00022553"/>
    </source>
</evidence>
<organism evidence="7 8">
    <name type="scientific">Branchiostoma belcheri</name>
    <name type="common">Amphioxus</name>
    <dbReference type="NCBI Taxonomy" id="7741"/>
    <lineage>
        <taxon>Eukaryota</taxon>
        <taxon>Metazoa</taxon>
        <taxon>Chordata</taxon>
        <taxon>Cephalochordata</taxon>
        <taxon>Leptocardii</taxon>
        <taxon>Amphioxiformes</taxon>
        <taxon>Branchiostomatidae</taxon>
        <taxon>Branchiostoma</taxon>
    </lineage>
</organism>
<evidence type="ECO:0000256" key="2">
    <source>
        <dbReference type="ARBA" id="ARBA00022490"/>
    </source>
</evidence>
<feature type="compositionally biased region" description="Basic and acidic residues" evidence="4">
    <location>
        <begin position="352"/>
        <end position="386"/>
    </location>
</feature>
<accession>A0A6P4ZNX1</accession>
<dbReference type="GeneID" id="109476281"/>
<dbReference type="AlphaFoldDB" id="A0A6P4ZNX1"/>
<feature type="compositionally biased region" description="Pro residues" evidence="4">
    <location>
        <begin position="201"/>
        <end position="229"/>
    </location>
</feature>
<reference evidence="8" key="1">
    <citation type="submission" date="2025-08" db="UniProtKB">
        <authorList>
            <consortium name="RefSeq"/>
        </authorList>
    </citation>
    <scope>IDENTIFICATION</scope>
    <source>
        <tissue evidence="8">Gonad</tissue>
    </source>
</reference>
<evidence type="ECO:0000313" key="8">
    <source>
        <dbReference type="RefSeq" id="XP_019632727.1"/>
    </source>
</evidence>
<dbReference type="Gene3D" id="1.20.58.120">
    <property type="entry name" value="BAG domain"/>
    <property type="match status" value="1"/>
</dbReference>
<keyword evidence="2" id="KW-0963">Cytoplasm</keyword>